<dbReference type="GO" id="GO:0015385">
    <property type="term" value="F:sodium:proton antiporter activity"/>
    <property type="evidence" value="ECO:0007669"/>
    <property type="project" value="InterPro"/>
</dbReference>
<dbReference type="EMBL" id="LNPX01000049">
    <property type="protein sequence ID" value="OEK52587.1"/>
    <property type="molecule type" value="Genomic_DNA"/>
</dbReference>
<feature type="transmembrane region" description="Helical" evidence="10">
    <location>
        <begin position="112"/>
        <end position="134"/>
    </location>
</feature>
<keyword evidence="5 10" id="KW-1133">Transmembrane helix</keyword>
<accession>A0AAP7ICF7</accession>
<dbReference type="InterPro" id="IPR018422">
    <property type="entry name" value="Cation/H_exchanger_CPA1"/>
</dbReference>
<evidence type="ECO:0000256" key="5">
    <source>
        <dbReference type="ARBA" id="ARBA00022989"/>
    </source>
</evidence>
<feature type="transmembrane region" description="Helical" evidence="10">
    <location>
        <begin position="336"/>
        <end position="354"/>
    </location>
</feature>
<evidence type="ECO:0000256" key="1">
    <source>
        <dbReference type="ARBA" id="ARBA00004651"/>
    </source>
</evidence>
<keyword evidence="2" id="KW-0813">Transport</keyword>
<evidence type="ECO:0000256" key="2">
    <source>
        <dbReference type="ARBA" id="ARBA00022448"/>
    </source>
</evidence>
<reference evidence="13" key="1">
    <citation type="submission" date="2015-11" db="EMBL/GenBank/DDBJ databases">
        <title>Genomic diversity of Staphylococcus saprophyticus strains from urinary tract infections, animal surfaces, and fermented foods.</title>
        <authorList>
            <person name="Wolfe B.E."/>
        </authorList>
    </citation>
    <scope>NUCLEOTIDE SEQUENCE [LARGE SCALE GENOMIC DNA]</scope>
    <source>
        <strain evidence="13">738_7</strain>
    </source>
</reference>
<dbReference type="GO" id="GO:0005886">
    <property type="term" value="C:plasma membrane"/>
    <property type="evidence" value="ECO:0007669"/>
    <property type="project" value="UniProtKB-SubCell"/>
</dbReference>
<proteinExistence type="predicted"/>
<feature type="transmembrane region" description="Helical" evidence="10">
    <location>
        <begin position="269"/>
        <end position="288"/>
    </location>
</feature>
<name>A0AAP7ICF7_9STAP</name>
<keyword evidence="4 10" id="KW-0812">Transmembrane</keyword>
<keyword evidence="7" id="KW-0406">Ion transport</keyword>
<dbReference type="GO" id="GO:0098719">
    <property type="term" value="P:sodium ion import across plasma membrane"/>
    <property type="evidence" value="ECO:0007669"/>
    <property type="project" value="TreeGrafter"/>
</dbReference>
<evidence type="ECO:0000313" key="13">
    <source>
        <dbReference type="Proteomes" id="UP000095464"/>
    </source>
</evidence>
<comment type="caution">
    <text evidence="12">The sequence shown here is derived from an EMBL/GenBank/DDBJ whole genome shotgun (WGS) entry which is preliminary data.</text>
</comment>
<evidence type="ECO:0000256" key="7">
    <source>
        <dbReference type="ARBA" id="ARBA00023065"/>
    </source>
</evidence>
<dbReference type="RefSeq" id="WP_069813185.1">
    <property type="nucleotide sequence ID" value="NZ_JARGCC010000019.1"/>
</dbReference>
<dbReference type="Proteomes" id="UP000095464">
    <property type="component" value="Unassembled WGS sequence"/>
</dbReference>
<feature type="transmembrane region" description="Helical" evidence="10">
    <location>
        <begin position="83"/>
        <end position="105"/>
    </location>
</feature>
<evidence type="ECO:0000256" key="3">
    <source>
        <dbReference type="ARBA" id="ARBA00022475"/>
    </source>
</evidence>
<feature type="transmembrane region" description="Helical" evidence="10">
    <location>
        <begin position="54"/>
        <end position="71"/>
    </location>
</feature>
<keyword evidence="8 10" id="KW-0472">Membrane</keyword>
<dbReference type="AlphaFoldDB" id="A0AAP7ICF7"/>
<protein>
    <submittedName>
        <fullName evidence="12">Sodium:proton antiporter</fullName>
    </submittedName>
</protein>
<evidence type="ECO:0000259" key="11">
    <source>
        <dbReference type="Pfam" id="PF00999"/>
    </source>
</evidence>
<feature type="transmembrane region" description="Helical" evidence="10">
    <location>
        <begin position="184"/>
        <end position="204"/>
    </location>
</feature>
<evidence type="ECO:0000256" key="6">
    <source>
        <dbReference type="ARBA" id="ARBA00023053"/>
    </source>
</evidence>
<feature type="transmembrane region" description="Helical" evidence="10">
    <location>
        <begin position="28"/>
        <end position="47"/>
    </location>
</feature>
<dbReference type="PANTHER" id="PTHR10110:SF86">
    <property type="entry name" value="SODIUM_HYDROGEN EXCHANGER 7"/>
    <property type="match status" value="1"/>
</dbReference>
<comment type="subcellular location">
    <subcellularLocation>
        <location evidence="1">Cell membrane</location>
        <topology evidence="1">Multi-pass membrane protein</topology>
    </subcellularLocation>
</comment>
<feature type="domain" description="Cation/H+ exchanger transmembrane" evidence="11">
    <location>
        <begin position="8"/>
        <end position="392"/>
    </location>
</feature>
<keyword evidence="9" id="KW-0739">Sodium transport</keyword>
<feature type="transmembrane region" description="Helical" evidence="10">
    <location>
        <begin position="224"/>
        <end position="248"/>
    </location>
</feature>
<evidence type="ECO:0000256" key="10">
    <source>
        <dbReference type="SAM" id="Phobius"/>
    </source>
</evidence>
<organism evidence="12 13">
    <name type="scientific">Staphylococcus equorum</name>
    <dbReference type="NCBI Taxonomy" id="246432"/>
    <lineage>
        <taxon>Bacteria</taxon>
        <taxon>Bacillati</taxon>
        <taxon>Bacillota</taxon>
        <taxon>Bacilli</taxon>
        <taxon>Bacillales</taxon>
        <taxon>Staphylococcaceae</taxon>
        <taxon>Staphylococcus</taxon>
    </lineage>
</organism>
<sequence>MSVTQIILLLFIGYIVFTIDKKQENFPVPTVLVLIGIVLSFIPYFSSIEVTTHMIYHVFLPALLFTSAYQFPPEDFKKNFGIISFLATAGIMVTVGLLGAAIYALSGPFVSLSLLSALLIASILTPTDPVSVVSIIKKSTGNEKIADVVEGESLINDGTSIVIFSALFGMFAENTGFNIGSFAGEFLLVSLGGAALGVSIGWLVSKAIHFTHHNQYQVMLSITLAYGVFNIAEGIGVSGVLATVFAGIMLSFEYGKTGRADHFKETLDGFWEIAELSVLSLLFLLIGIETAEALAFNAWVFAIIIFILSLIIRYIIITATTQLFPKWRREISWKEATLISWSGLKGTMSIFLILSLTSANSGEADILVSLSFAAVLISLVVQSLGVAPLAKKLTK</sequence>
<evidence type="ECO:0000256" key="9">
    <source>
        <dbReference type="ARBA" id="ARBA00023201"/>
    </source>
</evidence>
<gene>
    <name evidence="12" type="ORF">ASS94_11465</name>
</gene>
<keyword evidence="6" id="KW-0915">Sodium</keyword>
<dbReference type="GO" id="GO:0015386">
    <property type="term" value="F:potassium:proton antiporter activity"/>
    <property type="evidence" value="ECO:0007669"/>
    <property type="project" value="TreeGrafter"/>
</dbReference>
<dbReference type="InterPro" id="IPR006153">
    <property type="entry name" value="Cation/H_exchanger_TM"/>
</dbReference>
<dbReference type="Gene3D" id="6.10.140.1330">
    <property type="match status" value="1"/>
</dbReference>
<feature type="transmembrane region" description="Helical" evidence="10">
    <location>
        <begin position="366"/>
        <end position="390"/>
    </location>
</feature>
<keyword evidence="3" id="KW-1003">Cell membrane</keyword>
<dbReference type="Pfam" id="PF00999">
    <property type="entry name" value="Na_H_Exchanger"/>
    <property type="match status" value="1"/>
</dbReference>
<evidence type="ECO:0000256" key="4">
    <source>
        <dbReference type="ARBA" id="ARBA00022692"/>
    </source>
</evidence>
<evidence type="ECO:0000313" key="12">
    <source>
        <dbReference type="EMBL" id="OEK52587.1"/>
    </source>
</evidence>
<dbReference type="PANTHER" id="PTHR10110">
    <property type="entry name" value="SODIUM/HYDROGEN EXCHANGER"/>
    <property type="match status" value="1"/>
</dbReference>
<feature type="transmembrane region" description="Helical" evidence="10">
    <location>
        <begin position="154"/>
        <end position="172"/>
    </location>
</feature>
<evidence type="ECO:0000256" key="8">
    <source>
        <dbReference type="ARBA" id="ARBA00023136"/>
    </source>
</evidence>
<dbReference type="GO" id="GO:0051453">
    <property type="term" value="P:regulation of intracellular pH"/>
    <property type="evidence" value="ECO:0007669"/>
    <property type="project" value="TreeGrafter"/>
</dbReference>
<feature type="transmembrane region" description="Helical" evidence="10">
    <location>
        <begin position="294"/>
        <end position="316"/>
    </location>
</feature>